<proteinExistence type="predicted"/>
<dbReference type="OrthoDB" id="3354475at2759"/>
<evidence type="ECO:0000313" key="2">
    <source>
        <dbReference type="EMBL" id="KAF9445526.1"/>
    </source>
</evidence>
<protein>
    <recommendedName>
        <fullName evidence="4">F-box domain-containing protein</fullName>
    </recommendedName>
</protein>
<gene>
    <name evidence="2" type="ORF">P691DRAFT_805543</name>
</gene>
<evidence type="ECO:0008006" key="4">
    <source>
        <dbReference type="Google" id="ProtNLM"/>
    </source>
</evidence>
<accession>A0A9P5X911</accession>
<dbReference type="AlphaFoldDB" id="A0A9P5X911"/>
<name>A0A9P5X911_9AGAR</name>
<dbReference type="Proteomes" id="UP000807342">
    <property type="component" value="Unassembled WGS sequence"/>
</dbReference>
<dbReference type="Gene3D" id="3.80.10.10">
    <property type="entry name" value="Ribonuclease Inhibitor"/>
    <property type="match status" value="1"/>
</dbReference>
<evidence type="ECO:0000256" key="1">
    <source>
        <dbReference type="SAM" id="MobiDB-lite"/>
    </source>
</evidence>
<keyword evidence="3" id="KW-1185">Reference proteome</keyword>
<dbReference type="SUPFAM" id="SSF52047">
    <property type="entry name" value="RNI-like"/>
    <property type="match status" value="1"/>
</dbReference>
<dbReference type="EMBL" id="MU151296">
    <property type="protein sequence ID" value="KAF9445526.1"/>
    <property type="molecule type" value="Genomic_DNA"/>
</dbReference>
<dbReference type="InterPro" id="IPR032675">
    <property type="entry name" value="LRR_dom_sf"/>
</dbReference>
<organism evidence="2 3">
    <name type="scientific">Macrolepiota fuliginosa MF-IS2</name>
    <dbReference type="NCBI Taxonomy" id="1400762"/>
    <lineage>
        <taxon>Eukaryota</taxon>
        <taxon>Fungi</taxon>
        <taxon>Dikarya</taxon>
        <taxon>Basidiomycota</taxon>
        <taxon>Agaricomycotina</taxon>
        <taxon>Agaricomycetes</taxon>
        <taxon>Agaricomycetidae</taxon>
        <taxon>Agaricales</taxon>
        <taxon>Agaricineae</taxon>
        <taxon>Agaricaceae</taxon>
        <taxon>Macrolepiota</taxon>
    </lineage>
</organism>
<comment type="caution">
    <text evidence="2">The sequence shown here is derived from an EMBL/GenBank/DDBJ whole genome shotgun (WGS) entry which is preliminary data.</text>
</comment>
<evidence type="ECO:0000313" key="3">
    <source>
        <dbReference type="Proteomes" id="UP000807342"/>
    </source>
</evidence>
<feature type="region of interest" description="Disordered" evidence="1">
    <location>
        <begin position="491"/>
        <end position="510"/>
    </location>
</feature>
<sequence length="510" mass="58249">MPQDLWHLERGDLTLKRPLMTSDIHALRKYASRVRVLKHEEHAGRLVGVHTSIYQALLLSSNDCLLPRLEELWWAPKGDVNMFYFIRLFLGPRLKVLDLTFGLDKIRQLGLLDIISTIFSPHISELHVRNLCPSVAGFTPSALPAWTRLKSLYMEDITLDDLVYIAKLPALECLTFSKLSSLWTLQASKPGTETQLLRSLRAVEQPFSTLKVLAMNVYAHIEEAVKLLKLFRDTKLARLNVVYEYLGDRPDTVNGLDEFIETVARSCRVDFLRTFTLLHCVRDVTFLAAFRPLLNFHVLENVDIYGVFPLKLTDEDVAEIASSWPNIRTLRLPFHLPGCSLPSLLVLLAFAKCTKLRHLSLIIDASDKVARQVLRKDTAKARTRNYSLKILSVGWSPISHKEFIASFLSDVFPNLEDIHSEVVVNRGNERDHHRWQYIGQILLPMFGRIRGREYERMGVRVTNHSPEKGSARWYSDGVEDGDGDWSDAEELLDRSGLTTDGDSYKARGFK</sequence>
<reference evidence="2" key="1">
    <citation type="submission" date="2020-11" db="EMBL/GenBank/DDBJ databases">
        <authorList>
            <consortium name="DOE Joint Genome Institute"/>
            <person name="Ahrendt S."/>
            <person name="Riley R."/>
            <person name="Andreopoulos W."/>
            <person name="Labutti K."/>
            <person name="Pangilinan J."/>
            <person name="Ruiz-Duenas F.J."/>
            <person name="Barrasa J.M."/>
            <person name="Sanchez-Garcia M."/>
            <person name="Camarero S."/>
            <person name="Miyauchi S."/>
            <person name="Serrano A."/>
            <person name="Linde D."/>
            <person name="Babiker R."/>
            <person name="Drula E."/>
            <person name="Ayuso-Fernandez I."/>
            <person name="Pacheco R."/>
            <person name="Padilla G."/>
            <person name="Ferreira P."/>
            <person name="Barriuso J."/>
            <person name="Kellner H."/>
            <person name="Castanera R."/>
            <person name="Alfaro M."/>
            <person name="Ramirez L."/>
            <person name="Pisabarro A.G."/>
            <person name="Kuo A."/>
            <person name="Tritt A."/>
            <person name="Lipzen A."/>
            <person name="He G."/>
            <person name="Yan M."/>
            <person name="Ng V."/>
            <person name="Cullen D."/>
            <person name="Martin F."/>
            <person name="Rosso M.-N."/>
            <person name="Henrissat B."/>
            <person name="Hibbett D."/>
            <person name="Martinez A.T."/>
            <person name="Grigoriev I.V."/>
        </authorList>
    </citation>
    <scope>NUCLEOTIDE SEQUENCE</scope>
    <source>
        <strain evidence="2">MF-IS2</strain>
    </source>
</reference>